<evidence type="ECO:0000256" key="1">
    <source>
        <dbReference type="SAM" id="MobiDB-lite"/>
    </source>
</evidence>
<dbReference type="AlphaFoldDB" id="A0A0D2E465"/>
<dbReference type="EMBL" id="KN847336">
    <property type="protein sequence ID" value="KIW42569.1"/>
    <property type="molecule type" value="Genomic_DNA"/>
</dbReference>
<name>A0A0D2E465_9EURO</name>
<organism evidence="3 4">
    <name type="scientific">Exophiala oligosperma</name>
    <dbReference type="NCBI Taxonomy" id="215243"/>
    <lineage>
        <taxon>Eukaryota</taxon>
        <taxon>Fungi</taxon>
        <taxon>Dikarya</taxon>
        <taxon>Ascomycota</taxon>
        <taxon>Pezizomycotina</taxon>
        <taxon>Eurotiomycetes</taxon>
        <taxon>Chaetothyriomycetidae</taxon>
        <taxon>Chaetothyriales</taxon>
        <taxon>Herpotrichiellaceae</taxon>
        <taxon>Exophiala</taxon>
    </lineage>
</organism>
<gene>
    <name evidence="3" type="ORF">PV06_06108</name>
</gene>
<proteinExistence type="predicted"/>
<reference evidence="3 4" key="1">
    <citation type="submission" date="2015-01" db="EMBL/GenBank/DDBJ databases">
        <title>The Genome Sequence of Exophiala oligosperma CBS72588.</title>
        <authorList>
            <consortium name="The Broad Institute Genomics Platform"/>
            <person name="Cuomo C."/>
            <person name="de Hoog S."/>
            <person name="Gorbushina A."/>
            <person name="Stielow B."/>
            <person name="Teixiera M."/>
            <person name="Abouelleil A."/>
            <person name="Chapman S.B."/>
            <person name="Priest M."/>
            <person name="Young S.K."/>
            <person name="Wortman J."/>
            <person name="Nusbaum C."/>
            <person name="Birren B."/>
        </authorList>
    </citation>
    <scope>NUCLEOTIDE SEQUENCE [LARGE SCALE GENOMIC DNA]</scope>
    <source>
        <strain evidence="3 4">CBS 72588</strain>
    </source>
</reference>
<dbReference type="STRING" id="215243.A0A0D2E465"/>
<protein>
    <submittedName>
        <fullName evidence="3">Uncharacterized protein</fullName>
    </submittedName>
</protein>
<dbReference type="HOGENOM" id="CLU_1034517_0_0_1"/>
<feature type="compositionally biased region" description="Pro residues" evidence="1">
    <location>
        <begin position="214"/>
        <end position="224"/>
    </location>
</feature>
<feature type="region of interest" description="Disordered" evidence="1">
    <location>
        <begin position="196"/>
        <end position="232"/>
    </location>
</feature>
<feature type="compositionally biased region" description="Acidic residues" evidence="1">
    <location>
        <begin position="203"/>
        <end position="213"/>
    </location>
</feature>
<sequence>MKVETAAVALLFATTSLAAPRARLSEKTIKEDPDFGLCIPTMKFEGGLGGRSAGDFTFLPTDPLCARGQQEALNPNIITNRICDQLSTACNANEAAKELCRDAQAKVRTLGTRNKSTADTWNTLLGFGGALTNPDGGLSEPGFRTKDLKIKREEVTKIERRFVECRTDVWLDDCNGWSSPEPVVKRDVIDAAAEPVVKREAAPEPEPEPEPQPEPEAAPAPAPEPAVVKRDVEAAPVEAAPVENKAKRAITNFVACSTEVWLDNCNGWD</sequence>
<dbReference type="RefSeq" id="XP_016262785.1">
    <property type="nucleotide sequence ID" value="XM_016407181.1"/>
</dbReference>
<dbReference type="GeneID" id="27358182"/>
<accession>A0A0D2E465</accession>
<dbReference type="VEuPathDB" id="FungiDB:PV06_06108"/>
<evidence type="ECO:0000256" key="2">
    <source>
        <dbReference type="SAM" id="SignalP"/>
    </source>
</evidence>
<keyword evidence="4" id="KW-1185">Reference proteome</keyword>
<feature type="chain" id="PRO_5002256372" evidence="2">
    <location>
        <begin position="19"/>
        <end position="269"/>
    </location>
</feature>
<evidence type="ECO:0000313" key="3">
    <source>
        <dbReference type="EMBL" id="KIW42569.1"/>
    </source>
</evidence>
<dbReference type="OrthoDB" id="2141239at2759"/>
<feature type="signal peptide" evidence="2">
    <location>
        <begin position="1"/>
        <end position="18"/>
    </location>
</feature>
<dbReference type="Proteomes" id="UP000053342">
    <property type="component" value="Unassembled WGS sequence"/>
</dbReference>
<keyword evidence="2" id="KW-0732">Signal</keyword>
<evidence type="ECO:0000313" key="4">
    <source>
        <dbReference type="Proteomes" id="UP000053342"/>
    </source>
</evidence>